<organism evidence="2 3">
    <name type="scientific">Paralabilibaculum antarcticum</name>
    <dbReference type="NCBI Taxonomy" id="2912572"/>
    <lineage>
        <taxon>Bacteria</taxon>
        <taxon>Pseudomonadati</taxon>
        <taxon>Bacteroidota</taxon>
        <taxon>Bacteroidia</taxon>
        <taxon>Marinilabiliales</taxon>
        <taxon>Marinifilaceae</taxon>
        <taxon>Paralabilibaculum</taxon>
    </lineage>
</organism>
<protein>
    <recommendedName>
        <fullName evidence="4">Calx-beta domain-containing protein</fullName>
    </recommendedName>
</protein>
<proteinExistence type="predicted"/>
<accession>A0ABT5VNC0</accession>
<feature type="signal peptide" evidence="1">
    <location>
        <begin position="1"/>
        <end position="25"/>
    </location>
</feature>
<feature type="chain" id="PRO_5045643648" description="Calx-beta domain-containing protein" evidence="1">
    <location>
        <begin position="26"/>
        <end position="510"/>
    </location>
</feature>
<evidence type="ECO:0008006" key="4">
    <source>
        <dbReference type="Google" id="ProtNLM"/>
    </source>
</evidence>
<gene>
    <name evidence="2" type="ORF">L3049_02870</name>
</gene>
<evidence type="ECO:0000256" key="1">
    <source>
        <dbReference type="SAM" id="SignalP"/>
    </source>
</evidence>
<dbReference type="PROSITE" id="PS51257">
    <property type="entry name" value="PROKAR_LIPOPROTEIN"/>
    <property type="match status" value="1"/>
</dbReference>
<evidence type="ECO:0000313" key="3">
    <source>
        <dbReference type="Proteomes" id="UP001528920"/>
    </source>
</evidence>
<dbReference type="Gene3D" id="2.60.40.2030">
    <property type="match status" value="1"/>
</dbReference>
<dbReference type="Proteomes" id="UP001528920">
    <property type="component" value="Unassembled WGS sequence"/>
</dbReference>
<comment type="caution">
    <text evidence="2">The sequence shown here is derived from an EMBL/GenBank/DDBJ whole genome shotgun (WGS) entry which is preliminary data.</text>
</comment>
<dbReference type="RefSeq" id="WP_275108274.1">
    <property type="nucleotide sequence ID" value="NZ_JAKJSC010000001.1"/>
</dbReference>
<name>A0ABT5VNC0_9BACT</name>
<dbReference type="InterPro" id="IPR038081">
    <property type="entry name" value="CalX-like_sf"/>
</dbReference>
<reference evidence="2 3" key="1">
    <citation type="submission" date="2022-01" db="EMBL/GenBank/DDBJ databases">
        <title>Labilibaculum sp. nov, a marine bacterium isolated from Antarctica.</title>
        <authorList>
            <person name="Dai W."/>
        </authorList>
    </citation>
    <scope>NUCLEOTIDE SEQUENCE [LARGE SCALE GENOMIC DNA]</scope>
    <source>
        <strain evidence="2 3">DW002</strain>
    </source>
</reference>
<evidence type="ECO:0000313" key="2">
    <source>
        <dbReference type="EMBL" id="MDE5416936.1"/>
    </source>
</evidence>
<keyword evidence="3" id="KW-1185">Reference proteome</keyword>
<sequence>MKKNYLNLMWLAVAAIFFVSCSDDNDPVIPKLSITADVVEISETATSALVVKVNADATVETAYNVGISLSGTALEGVNFQDISKTITIPADASSANIFVTPINVSAIEDSKTVTIELKAGTAYELTASTNVAITIVDNANPPSDAPEVSFATSNIVTNPYLEEVKTITVGLSKTFASDLTIPLTITGDLVADTDYEIAGLTNDAITIPAGAVSADFTVTLMNTAVVDMDKTLEFAFATPSVTDYAVKATENTVAVNAVDPQVDFSSWFNEENEYNYFFDKWDADGRTYRTDLPAYNPKRYYWDVAEVEWKIFSGDHYFDVNVDDNNQWKEVTNIWHKDLGGTGIDIVEQERYEMHGGDFFGLTKFFDNEATYAKTMIASENGWFRFVTTDGTATEGTVVIPAQTITLYKIKEGYDWKEKTTVDVEGGTESYYAWYADSETTQGDLSQSTNVTPVSIDVAKSLGTYNSSTKEIIFEVTFTCDDADFSIDPKYYIANDGNSYTLKIKYIPTK</sequence>
<dbReference type="EMBL" id="JAKJSC010000001">
    <property type="protein sequence ID" value="MDE5416936.1"/>
    <property type="molecule type" value="Genomic_DNA"/>
</dbReference>
<dbReference type="SUPFAM" id="SSF141072">
    <property type="entry name" value="CalX-like"/>
    <property type="match status" value="2"/>
</dbReference>
<keyword evidence="1" id="KW-0732">Signal</keyword>